<evidence type="ECO:0008006" key="3">
    <source>
        <dbReference type="Google" id="ProtNLM"/>
    </source>
</evidence>
<protein>
    <recommendedName>
        <fullName evidence="3">DUF1540 domain-containing protein</fullName>
    </recommendedName>
</protein>
<proteinExistence type="predicted"/>
<reference evidence="1 2" key="1">
    <citation type="submission" date="2024-11" db="EMBL/GenBank/DDBJ databases">
        <authorList>
            <person name="Heng Y.C."/>
            <person name="Lim A.C.H."/>
            <person name="Lee J.K.Y."/>
            <person name="Kittelmann S."/>
        </authorList>
    </citation>
    <scope>NUCLEOTIDE SEQUENCE [LARGE SCALE GENOMIC DNA]</scope>
    <source>
        <strain evidence="1 2">WILCCON 0112</strain>
    </source>
</reference>
<name>A0ABW8SBU3_9CLOT</name>
<dbReference type="EMBL" id="JBJIAB010000037">
    <property type="protein sequence ID" value="MFL0167680.1"/>
    <property type="molecule type" value="Genomic_DNA"/>
</dbReference>
<gene>
    <name evidence="1" type="ORF">ACJDTP_21640</name>
</gene>
<keyword evidence="2" id="KW-1185">Reference proteome</keyword>
<dbReference type="RefSeq" id="WP_406762427.1">
    <property type="nucleotide sequence ID" value="NZ_JBJIAB010000037.1"/>
</dbReference>
<sequence length="108" mass="12564">MRRATIFKCNMTDCKSNEDEACTMTYIYLDKRICANFEEKESVKKIKEIKRLVVDNTEDDFLNIAVLKLDCPHSYNMPENNANCMNGCWSCWKNSVISSGMDFKKVDK</sequence>
<dbReference type="Proteomes" id="UP001623600">
    <property type="component" value="Unassembled WGS sequence"/>
</dbReference>
<accession>A0ABW8SBU3</accession>
<comment type="caution">
    <text evidence="1">The sequence shown here is derived from an EMBL/GenBank/DDBJ whole genome shotgun (WGS) entry which is preliminary data.</text>
</comment>
<organism evidence="1 2">
    <name type="scientific">Candidatus Clostridium helianthi</name>
    <dbReference type="NCBI Taxonomy" id="3381660"/>
    <lineage>
        <taxon>Bacteria</taxon>
        <taxon>Bacillati</taxon>
        <taxon>Bacillota</taxon>
        <taxon>Clostridia</taxon>
        <taxon>Eubacteriales</taxon>
        <taxon>Clostridiaceae</taxon>
        <taxon>Clostridium</taxon>
    </lineage>
</organism>
<evidence type="ECO:0000313" key="2">
    <source>
        <dbReference type="Proteomes" id="UP001623600"/>
    </source>
</evidence>
<evidence type="ECO:0000313" key="1">
    <source>
        <dbReference type="EMBL" id="MFL0167680.1"/>
    </source>
</evidence>